<dbReference type="RefSeq" id="WP_093326677.1">
    <property type="nucleotide sequence ID" value="NZ_AP027363.1"/>
</dbReference>
<keyword evidence="5" id="KW-0808">Transferase</keyword>
<comment type="pathway">
    <text evidence="5">Cofactor biosynthesis; coenzyme A biosynthesis; CoA from (R)-pantothenate: step 5/5.</text>
</comment>
<evidence type="ECO:0000256" key="2">
    <source>
        <dbReference type="ARBA" id="ARBA00022741"/>
    </source>
</evidence>
<comment type="function">
    <text evidence="5">Catalyzes the phosphorylation of the 3'-hydroxyl group of dephosphocoenzyme A to form coenzyme A.</text>
</comment>
<dbReference type="Pfam" id="PF01121">
    <property type="entry name" value="CoaE"/>
    <property type="match status" value="1"/>
</dbReference>
<dbReference type="NCBIfam" id="TIGR00152">
    <property type="entry name" value="dephospho-CoA kinase"/>
    <property type="match status" value="1"/>
</dbReference>
<dbReference type="EC" id="2.7.1.24" evidence="5 6"/>
<dbReference type="InterPro" id="IPR001977">
    <property type="entry name" value="Depp_CoAkinase"/>
</dbReference>
<name>A0A1H9Y353_THASX</name>
<dbReference type="GO" id="GO:0015937">
    <property type="term" value="P:coenzyme A biosynthetic process"/>
    <property type="evidence" value="ECO:0007669"/>
    <property type="project" value="UniProtKB-UniRule"/>
</dbReference>
<keyword evidence="4 5" id="KW-0173">Coenzyme A biosynthesis</keyword>
<keyword evidence="5" id="KW-0963">Cytoplasm</keyword>
<dbReference type="HAMAP" id="MF_00376">
    <property type="entry name" value="Dephospho_CoA_kinase"/>
    <property type="match status" value="1"/>
</dbReference>
<evidence type="ECO:0000313" key="8">
    <source>
        <dbReference type="Proteomes" id="UP000199308"/>
    </source>
</evidence>
<feature type="binding site" evidence="5">
    <location>
        <begin position="13"/>
        <end position="18"/>
    </location>
    <ligand>
        <name>ATP</name>
        <dbReference type="ChEBI" id="CHEBI:30616"/>
    </ligand>
</feature>
<comment type="subcellular location">
    <subcellularLocation>
        <location evidence="5">Cytoplasm</location>
    </subcellularLocation>
</comment>
<organism evidence="7 8">
    <name type="scientific">Thalassotalea agarivorans</name>
    <name type="common">Thalassomonas agarivorans</name>
    <dbReference type="NCBI Taxonomy" id="349064"/>
    <lineage>
        <taxon>Bacteria</taxon>
        <taxon>Pseudomonadati</taxon>
        <taxon>Pseudomonadota</taxon>
        <taxon>Gammaproteobacteria</taxon>
        <taxon>Alteromonadales</taxon>
        <taxon>Colwelliaceae</taxon>
        <taxon>Thalassotalea</taxon>
    </lineage>
</organism>
<dbReference type="UniPathway" id="UPA00241">
    <property type="reaction ID" value="UER00356"/>
</dbReference>
<accession>A0A1H9Y353</accession>
<dbReference type="CDD" id="cd02022">
    <property type="entry name" value="DPCK"/>
    <property type="match status" value="1"/>
</dbReference>
<dbReference type="SUPFAM" id="SSF52540">
    <property type="entry name" value="P-loop containing nucleoside triphosphate hydrolases"/>
    <property type="match status" value="1"/>
</dbReference>
<dbReference type="InterPro" id="IPR027417">
    <property type="entry name" value="P-loop_NTPase"/>
</dbReference>
<keyword evidence="2 5" id="KW-0547">Nucleotide-binding</keyword>
<dbReference type="STRING" id="349064.SAMN05660429_00051"/>
<evidence type="ECO:0000256" key="4">
    <source>
        <dbReference type="ARBA" id="ARBA00022993"/>
    </source>
</evidence>
<comment type="catalytic activity">
    <reaction evidence="5">
        <text>3'-dephospho-CoA + ATP = ADP + CoA + H(+)</text>
        <dbReference type="Rhea" id="RHEA:18245"/>
        <dbReference type="ChEBI" id="CHEBI:15378"/>
        <dbReference type="ChEBI" id="CHEBI:30616"/>
        <dbReference type="ChEBI" id="CHEBI:57287"/>
        <dbReference type="ChEBI" id="CHEBI:57328"/>
        <dbReference type="ChEBI" id="CHEBI:456216"/>
        <dbReference type="EC" id="2.7.1.24"/>
    </reaction>
</comment>
<dbReference type="AlphaFoldDB" id="A0A1H9Y353"/>
<dbReference type="OrthoDB" id="9812943at2"/>
<dbReference type="PRINTS" id="PR00988">
    <property type="entry name" value="URIDINKINASE"/>
</dbReference>
<evidence type="ECO:0000313" key="7">
    <source>
        <dbReference type="EMBL" id="SES63265.1"/>
    </source>
</evidence>
<evidence type="ECO:0000256" key="3">
    <source>
        <dbReference type="ARBA" id="ARBA00022840"/>
    </source>
</evidence>
<keyword evidence="8" id="KW-1185">Reference proteome</keyword>
<proteinExistence type="inferred from homology"/>
<protein>
    <recommendedName>
        <fullName evidence="5 6">Dephospho-CoA kinase</fullName>
        <ecNumber evidence="5 6">2.7.1.24</ecNumber>
    </recommendedName>
    <alternativeName>
        <fullName evidence="5">Dephosphocoenzyme A kinase</fullName>
    </alternativeName>
</protein>
<gene>
    <name evidence="5" type="primary">coaE</name>
    <name evidence="7" type="ORF">SAMN05660429_00051</name>
</gene>
<evidence type="ECO:0000256" key="1">
    <source>
        <dbReference type="ARBA" id="ARBA00009018"/>
    </source>
</evidence>
<dbReference type="Proteomes" id="UP000199308">
    <property type="component" value="Unassembled WGS sequence"/>
</dbReference>
<dbReference type="Gene3D" id="3.40.50.300">
    <property type="entry name" value="P-loop containing nucleotide triphosphate hydrolases"/>
    <property type="match status" value="1"/>
</dbReference>
<dbReference type="PROSITE" id="PS51219">
    <property type="entry name" value="DPCK"/>
    <property type="match status" value="1"/>
</dbReference>
<sequence length="201" mass="22466">MSNLIIGLTGGIGSGKTTVANLFIALGVDAVDADQVARDVVIPGTLSLSRIVERYSDDILLATGELNRAKLREIVFNNDAEKQWLNDLLHPLIREKMLRDLAACDSPYCLLIAPLLIENDLTKYVDKTLVVDVPEEIQLTRTLKRDKSNETTIRQIMKSQITRKKRLASADYIIDNTSENLAVIEESVFQLHQKFTELASN</sequence>
<keyword evidence="5 7" id="KW-0418">Kinase</keyword>
<comment type="similarity">
    <text evidence="1 5">Belongs to the CoaE family.</text>
</comment>
<dbReference type="GO" id="GO:0004140">
    <property type="term" value="F:dephospho-CoA kinase activity"/>
    <property type="evidence" value="ECO:0007669"/>
    <property type="project" value="UniProtKB-UniRule"/>
</dbReference>
<dbReference type="PANTHER" id="PTHR10695:SF46">
    <property type="entry name" value="BIFUNCTIONAL COENZYME A SYNTHASE-RELATED"/>
    <property type="match status" value="1"/>
</dbReference>
<dbReference type="GO" id="GO:0005737">
    <property type="term" value="C:cytoplasm"/>
    <property type="evidence" value="ECO:0007669"/>
    <property type="project" value="UniProtKB-SubCell"/>
</dbReference>
<reference evidence="7 8" key="1">
    <citation type="submission" date="2016-10" db="EMBL/GenBank/DDBJ databases">
        <authorList>
            <person name="de Groot N.N."/>
        </authorList>
    </citation>
    <scope>NUCLEOTIDE SEQUENCE [LARGE SCALE GENOMIC DNA]</scope>
    <source>
        <strain evidence="7 8">DSM 19706</strain>
    </source>
</reference>
<keyword evidence="3 5" id="KW-0067">ATP-binding</keyword>
<evidence type="ECO:0000256" key="6">
    <source>
        <dbReference type="NCBIfam" id="TIGR00152"/>
    </source>
</evidence>
<dbReference type="EMBL" id="FOHK01000001">
    <property type="protein sequence ID" value="SES63265.1"/>
    <property type="molecule type" value="Genomic_DNA"/>
</dbReference>
<evidence type="ECO:0000256" key="5">
    <source>
        <dbReference type="HAMAP-Rule" id="MF_00376"/>
    </source>
</evidence>
<dbReference type="GO" id="GO:0005524">
    <property type="term" value="F:ATP binding"/>
    <property type="evidence" value="ECO:0007669"/>
    <property type="project" value="UniProtKB-UniRule"/>
</dbReference>
<dbReference type="PANTHER" id="PTHR10695">
    <property type="entry name" value="DEPHOSPHO-COA KINASE-RELATED"/>
    <property type="match status" value="1"/>
</dbReference>